<evidence type="ECO:0000313" key="3">
    <source>
        <dbReference type="Proteomes" id="UP001271007"/>
    </source>
</evidence>
<feature type="domain" description="GED" evidence="1">
    <location>
        <begin position="1"/>
        <end position="81"/>
    </location>
</feature>
<accession>A0AAJ0GCD2</accession>
<gene>
    <name evidence="2" type="ORF">LTR09_005260</name>
</gene>
<comment type="caution">
    <text evidence="2">The sequence shown here is derived from an EMBL/GenBank/DDBJ whole genome shotgun (WGS) entry which is preliminary data.</text>
</comment>
<evidence type="ECO:0000259" key="1">
    <source>
        <dbReference type="PROSITE" id="PS51388"/>
    </source>
</evidence>
<dbReference type="AlphaFoldDB" id="A0AAJ0GCD2"/>
<evidence type="ECO:0000313" key="2">
    <source>
        <dbReference type="EMBL" id="KAK3053516.1"/>
    </source>
</evidence>
<organism evidence="2 3">
    <name type="scientific">Extremus antarcticus</name>
    <dbReference type="NCBI Taxonomy" id="702011"/>
    <lineage>
        <taxon>Eukaryota</taxon>
        <taxon>Fungi</taxon>
        <taxon>Dikarya</taxon>
        <taxon>Ascomycota</taxon>
        <taxon>Pezizomycotina</taxon>
        <taxon>Dothideomycetes</taxon>
        <taxon>Dothideomycetidae</taxon>
        <taxon>Mycosphaerellales</taxon>
        <taxon>Extremaceae</taxon>
        <taxon>Extremus</taxon>
    </lineage>
</organism>
<name>A0AAJ0GCD2_9PEZI</name>
<dbReference type="Proteomes" id="UP001271007">
    <property type="component" value="Unassembled WGS sequence"/>
</dbReference>
<sequence>MKVALKNCVDDVSIHTIEEQLVRNLPPVFNSDVLEKLDNAQVANLVAEKQSSALDRAHNEEKLSNLVKASQELQRLDKHLLQLHGYPAQAMRKKLEKGRQSGGAYSYD</sequence>
<dbReference type="InterPro" id="IPR020850">
    <property type="entry name" value="GED_dom"/>
</dbReference>
<proteinExistence type="predicted"/>
<reference evidence="2" key="1">
    <citation type="submission" date="2023-04" db="EMBL/GenBank/DDBJ databases">
        <title>Black Yeasts Isolated from many extreme environments.</title>
        <authorList>
            <person name="Coleine C."/>
            <person name="Stajich J.E."/>
            <person name="Selbmann L."/>
        </authorList>
    </citation>
    <scope>NUCLEOTIDE SEQUENCE</scope>
    <source>
        <strain evidence="2">CCFEE 5312</strain>
    </source>
</reference>
<dbReference type="PROSITE" id="PS51388">
    <property type="entry name" value="GED"/>
    <property type="match status" value="1"/>
</dbReference>
<keyword evidence="3" id="KW-1185">Reference proteome</keyword>
<protein>
    <recommendedName>
        <fullName evidence="1">GED domain-containing protein</fullName>
    </recommendedName>
</protein>
<dbReference type="EMBL" id="JAWDJX010000015">
    <property type="protein sequence ID" value="KAK3053516.1"/>
    <property type="molecule type" value="Genomic_DNA"/>
</dbReference>